<protein>
    <recommendedName>
        <fullName evidence="2">Protein kinase domain-containing protein</fullName>
    </recommendedName>
</protein>
<keyword evidence="1" id="KW-0067">ATP-binding</keyword>
<dbReference type="InterPro" id="IPR017441">
    <property type="entry name" value="Protein_kinase_ATP_BS"/>
</dbReference>
<dbReference type="Gene3D" id="3.30.200.20">
    <property type="entry name" value="Phosphorylase Kinase, domain 1"/>
    <property type="match status" value="1"/>
</dbReference>
<evidence type="ECO:0000259" key="2">
    <source>
        <dbReference type="PROSITE" id="PS50011"/>
    </source>
</evidence>
<dbReference type="EMBL" id="JANIIK010000117">
    <property type="protein sequence ID" value="KAJ3586205.1"/>
    <property type="molecule type" value="Genomic_DNA"/>
</dbReference>
<proteinExistence type="predicted"/>
<dbReference type="GO" id="GO:0004672">
    <property type="term" value="F:protein kinase activity"/>
    <property type="evidence" value="ECO:0007669"/>
    <property type="project" value="InterPro"/>
</dbReference>
<keyword evidence="4" id="KW-1185">Reference proteome</keyword>
<dbReference type="InterPro" id="IPR011009">
    <property type="entry name" value="Kinase-like_dom_sf"/>
</dbReference>
<evidence type="ECO:0000313" key="3">
    <source>
        <dbReference type="EMBL" id="KAJ3586205.1"/>
    </source>
</evidence>
<sequence>MENYTILRKLGEGSFGSVWECRCKTSTRLFAIKAYKNLRNNIEREILPLMESLFELFWSGEQLPEPQPLLEPQEKYQLPDYDLADLIDMLDSMRKKEPSGTERWREELCSVLT</sequence>
<evidence type="ECO:0000313" key="4">
    <source>
        <dbReference type="Proteomes" id="UP001148018"/>
    </source>
</evidence>
<dbReference type="PROSITE" id="PS50011">
    <property type="entry name" value="PROTEIN_KINASE_DOM"/>
    <property type="match status" value="1"/>
</dbReference>
<keyword evidence="1" id="KW-0547">Nucleotide-binding</keyword>
<dbReference type="PROSITE" id="PS00107">
    <property type="entry name" value="PROTEIN_KINASE_ATP"/>
    <property type="match status" value="1"/>
</dbReference>
<dbReference type="GO" id="GO:0005524">
    <property type="term" value="F:ATP binding"/>
    <property type="evidence" value="ECO:0007669"/>
    <property type="project" value="UniProtKB-UniRule"/>
</dbReference>
<feature type="domain" description="Protein kinase" evidence="2">
    <location>
        <begin position="4"/>
        <end position="113"/>
    </location>
</feature>
<evidence type="ECO:0000256" key="1">
    <source>
        <dbReference type="PROSITE-ProRule" id="PRU10141"/>
    </source>
</evidence>
<dbReference type="Proteomes" id="UP001148018">
    <property type="component" value="Unassembled WGS sequence"/>
</dbReference>
<dbReference type="AlphaFoldDB" id="A0A9Q0DFS1"/>
<accession>A0A9Q0DFS1</accession>
<dbReference type="InterPro" id="IPR000719">
    <property type="entry name" value="Prot_kinase_dom"/>
</dbReference>
<organism evidence="3 4">
    <name type="scientific">Muraenolepis orangiensis</name>
    <name type="common">Patagonian moray cod</name>
    <dbReference type="NCBI Taxonomy" id="630683"/>
    <lineage>
        <taxon>Eukaryota</taxon>
        <taxon>Metazoa</taxon>
        <taxon>Chordata</taxon>
        <taxon>Craniata</taxon>
        <taxon>Vertebrata</taxon>
        <taxon>Euteleostomi</taxon>
        <taxon>Actinopterygii</taxon>
        <taxon>Neopterygii</taxon>
        <taxon>Teleostei</taxon>
        <taxon>Neoteleostei</taxon>
        <taxon>Acanthomorphata</taxon>
        <taxon>Zeiogadaria</taxon>
        <taxon>Gadariae</taxon>
        <taxon>Gadiformes</taxon>
        <taxon>Muraenolepidoidei</taxon>
        <taxon>Muraenolepididae</taxon>
        <taxon>Muraenolepis</taxon>
    </lineage>
</organism>
<name>A0A9Q0DFS1_9TELE</name>
<dbReference type="SUPFAM" id="SSF56112">
    <property type="entry name" value="Protein kinase-like (PK-like)"/>
    <property type="match status" value="1"/>
</dbReference>
<feature type="binding site" evidence="1">
    <location>
        <position position="33"/>
    </location>
    <ligand>
        <name>ATP</name>
        <dbReference type="ChEBI" id="CHEBI:30616"/>
    </ligand>
</feature>
<reference evidence="3" key="1">
    <citation type="submission" date="2022-07" db="EMBL/GenBank/DDBJ databases">
        <title>Chromosome-level genome of Muraenolepis orangiensis.</title>
        <authorList>
            <person name="Kim J."/>
        </authorList>
    </citation>
    <scope>NUCLEOTIDE SEQUENCE</scope>
    <source>
        <strain evidence="3">KU_S4_2022</strain>
        <tissue evidence="3">Muscle</tissue>
    </source>
</reference>
<gene>
    <name evidence="3" type="ORF">NHX12_012605</name>
</gene>
<comment type="caution">
    <text evidence="3">The sequence shown here is derived from an EMBL/GenBank/DDBJ whole genome shotgun (WGS) entry which is preliminary data.</text>
</comment>
<dbReference type="OrthoDB" id="68483at2759"/>